<evidence type="ECO:0000256" key="1">
    <source>
        <dbReference type="ARBA" id="ARBA00004319"/>
    </source>
</evidence>
<evidence type="ECO:0000313" key="8">
    <source>
        <dbReference type="EMBL" id="CBJ29717.1"/>
    </source>
</evidence>
<accession>D7FLE9</accession>
<dbReference type="Proteomes" id="UP000002630">
    <property type="component" value="Unassembled WGS sequence"/>
</dbReference>
<dbReference type="PRINTS" id="PR00301">
    <property type="entry name" value="HEATSHOCK70"/>
</dbReference>
<dbReference type="PANTHER" id="PTHR45639">
    <property type="entry name" value="HSC70CB, ISOFORM G-RELATED"/>
    <property type="match status" value="1"/>
</dbReference>
<feature type="region of interest" description="Disordered" evidence="7">
    <location>
        <begin position="914"/>
        <end position="984"/>
    </location>
</feature>
<feature type="region of interest" description="Disordered" evidence="7">
    <location>
        <begin position="590"/>
        <end position="693"/>
    </location>
</feature>
<evidence type="ECO:0000313" key="9">
    <source>
        <dbReference type="Proteomes" id="UP000002630"/>
    </source>
</evidence>
<keyword evidence="4" id="KW-0256">Endoplasmic reticulum</keyword>
<dbReference type="InterPro" id="IPR043129">
    <property type="entry name" value="ATPase_NBD"/>
</dbReference>
<evidence type="ECO:0000256" key="2">
    <source>
        <dbReference type="ARBA" id="ARBA00022729"/>
    </source>
</evidence>
<evidence type="ECO:0000256" key="3">
    <source>
        <dbReference type="ARBA" id="ARBA00022741"/>
    </source>
</evidence>
<dbReference type="InterPro" id="IPR018181">
    <property type="entry name" value="Heat_shock_70_CS"/>
</dbReference>
<feature type="region of interest" description="Disordered" evidence="7">
    <location>
        <begin position="879"/>
        <end position="898"/>
    </location>
</feature>
<dbReference type="GO" id="GO:0030968">
    <property type="term" value="P:endoplasmic reticulum unfolded protein response"/>
    <property type="evidence" value="ECO:0007669"/>
    <property type="project" value="TreeGrafter"/>
</dbReference>
<feature type="compositionally biased region" description="Basic and acidic residues" evidence="7">
    <location>
        <begin position="879"/>
        <end position="893"/>
    </location>
</feature>
<keyword evidence="8" id="KW-0346">Stress response</keyword>
<feature type="compositionally biased region" description="Basic and acidic residues" evidence="7">
    <location>
        <begin position="664"/>
        <end position="682"/>
    </location>
</feature>
<dbReference type="InterPro" id="IPR029047">
    <property type="entry name" value="HSP70_peptide-bd_sf"/>
</dbReference>
<dbReference type="InterPro" id="IPR029048">
    <property type="entry name" value="HSP70_C_sf"/>
</dbReference>
<sequence length="984" mass="106203">MYIRGLGGLGVSLAAGYAALLVALTPSAFANVIGIDLGVDFMKVALVARGKPLEIVTNAASKRKTEMAVNFDRGERNFGSDAYALVSRKPKQTYTKMTTMLGRDLEHPSLAPILSRLPNDVSFKADEGGVVLSLNDNGAEAEYSAVELVAMILSSAQEMTGMFGYSVKDAVITVPEFATAHERRALLDAADVAGLTVLSLMDENTAAALQHAISQTYEEDTNVMFYNMGANSIQVTIVTFGPKKIKDRNVGKLIVRGKGWDATVGGWWFDLKLTDVFAEGFNAKWGKGDVREFPRPMGKMITQATKVKKVLSANAEIPVNLNSLHDDVDYSSTVTRTSFEAASKDLFERVTGPIDRALEQAGMKLSDIQEVEIIGGGSRIPKVRETLSRYLSIGVDQPLALGAHLNGDESPCLGAAFRGANQSRAFDVRKVGMTDVTPWAVDLSFADLDESKGFKGVLGGLFGGGKKDGKDAAPTLKTAGEVFKEVPLYGENTPLPLKKTLSITRSENFEVNVTYAAPADGGNTQLPEGTQEMIASYQVTGVADFAKKMEEEGRGAPKVALRFTSGTAGVPELASAEAFVEFEKNVTYTEDVVVDDEEDTETEKEGGDGETAVPVAEQGDDSKNEGDADADSGADAAATDSADTEVEGATAADPATGTEENEDKAEGEGDAGDAKDGKDKKEKSKKKKKKKKTIKVNKTKIVTDRKKAKLDVVPHFTYMQIHPLTEEGTVASKAKLSALRAADDVRRETAHAKNDLESYILKVRAALRDFDANLEVVSTEQQREEAIVLATEQEDWLYDDGWDMDATTYRKKRGELAELAEAIFLRSSELVARPAELARGREFTAKVRESVEKWEKTKPHITEQERTDVMEKIDSAEKWMSDKEAEQAAHPPHETPVFKSAEVEPALKALKNLVTKLSKKPAPKKEKPAKADNSTEEAATNGDGGEESPEGKGEEGVVGEGEEEGAEEGTAADAEADPLREEEL</sequence>
<keyword evidence="2" id="KW-0732">Signal</keyword>
<dbReference type="Gene3D" id="3.90.640.10">
    <property type="entry name" value="Actin, Chain A, domain 4"/>
    <property type="match status" value="1"/>
</dbReference>
<keyword evidence="6" id="KW-0143">Chaperone</keyword>
<feature type="compositionally biased region" description="Acidic residues" evidence="7">
    <location>
        <begin position="592"/>
        <end position="602"/>
    </location>
</feature>
<dbReference type="Gene3D" id="3.30.420.40">
    <property type="match status" value="2"/>
</dbReference>
<protein>
    <submittedName>
        <fullName evidence="8">Heat shock protein 70</fullName>
    </submittedName>
</protein>
<proteinExistence type="predicted"/>
<name>D7FLE9_ECTSI</name>
<dbReference type="CDD" id="cd10230">
    <property type="entry name" value="ASKHA_NBD_HSP70_HYOU1"/>
    <property type="match status" value="1"/>
</dbReference>
<dbReference type="STRING" id="2880.D7FLE9"/>
<dbReference type="InterPro" id="IPR013126">
    <property type="entry name" value="Hsp_70_fam"/>
</dbReference>
<dbReference type="Gene3D" id="1.20.1270.10">
    <property type="match status" value="1"/>
</dbReference>
<dbReference type="PANTHER" id="PTHR45639:SF3">
    <property type="entry name" value="HYPOXIA UP-REGULATED PROTEIN 1"/>
    <property type="match status" value="1"/>
</dbReference>
<keyword evidence="9" id="KW-1185">Reference proteome</keyword>
<dbReference type="GO" id="GO:0005524">
    <property type="term" value="F:ATP binding"/>
    <property type="evidence" value="ECO:0007669"/>
    <property type="project" value="UniProtKB-KW"/>
</dbReference>
<feature type="compositionally biased region" description="Basic residues" evidence="7">
    <location>
        <begin position="683"/>
        <end position="693"/>
    </location>
</feature>
<dbReference type="SUPFAM" id="SSF100934">
    <property type="entry name" value="Heat shock protein 70kD (HSP70), C-terminal subdomain"/>
    <property type="match status" value="2"/>
</dbReference>
<keyword evidence="5" id="KW-0067">ATP-binding</keyword>
<dbReference type="EMBL" id="FN649760">
    <property type="protein sequence ID" value="CBJ29717.1"/>
    <property type="molecule type" value="Genomic_DNA"/>
</dbReference>
<evidence type="ECO:0000256" key="5">
    <source>
        <dbReference type="ARBA" id="ARBA00022840"/>
    </source>
</evidence>
<dbReference type="AlphaFoldDB" id="D7FLE9"/>
<keyword evidence="3" id="KW-0547">Nucleotide-binding</keyword>
<organism evidence="8 9">
    <name type="scientific">Ectocarpus siliculosus</name>
    <name type="common">Brown alga</name>
    <name type="synonym">Conferva siliculosa</name>
    <dbReference type="NCBI Taxonomy" id="2880"/>
    <lineage>
        <taxon>Eukaryota</taxon>
        <taxon>Sar</taxon>
        <taxon>Stramenopiles</taxon>
        <taxon>Ochrophyta</taxon>
        <taxon>PX clade</taxon>
        <taxon>Phaeophyceae</taxon>
        <taxon>Ectocarpales</taxon>
        <taxon>Ectocarpaceae</taxon>
        <taxon>Ectocarpus</taxon>
    </lineage>
</organism>
<dbReference type="GO" id="GO:0005788">
    <property type="term" value="C:endoplasmic reticulum lumen"/>
    <property type="evidence" value="ECO:0007669"/>
    <property type="project" value="UniProtKB-SubCell"/>
</dbReference>
<evidence type="ECO:0000256" key="4">
    <source>
        <dbReference type="ARBA" id="ARBA00022824"/>
    </source>
</evidence>
<evidence type="ECO:0000256" key="6">
    <source>
        <dbReference type="ARBA" id="ARBA00023186"/>
    </source>
</evidence>
<gene>
    <name evidence="8" type="primary">Hsp</name>
    <name evidence="8" type="ORF">Esi_0159_0053</name>
</gene>
<dbReference type="Gene3D" id="2.60.34.10">
    <property type="entry name" value="Substrate Binding Domain Of DNAk, Chain A, domain 1"/>
    <property type="match status" value="1"/>
</dbReference>
<dbReference type="GO" id="GO:0140662">
    <property type="term" value="F:ATP-dependent protein folding chaperone"/>
    <property type="evidence" value="ECO:0007669"/>
    <property type="project" value="InterPro"/>
</dbReference>
<dbReference type="InParanoid" id="D7FLE9"/>
<dbReference type="SUPFAM" id="SSF53067">
    <property type="entry name" value="Actin-like ATPase domain"/>
    <property type="match status" value="2"/>
</dbReference>
<dbReference type="Gene3D" id="3.30.30.30">
    <property type="match status" value="1"/>
</dbReference>
<comment type="subcellular location">
    <subcellularLocation>
        <location evidence="1">Endoplasmic reticulum lumen</location>
    </subcellularLocation>
</comment>
<dbReference type="PROSITE" id="PS01036">
    <property type="entry name" value="HSP70_3"/>
    <property type="match status" value="1"/>
</dbReference>
<reference evidence="8 9" key="1">
    <citation type="journal article" date="2010" name="Nature">
        <title>The Ectocarpus genome and the independent evolution of multicellularity in brown algae.</title>
        <authorList>
            <person name="Cock J.M."/>
            <person name="Sterck L."/>
            <person name="Rouze P."/>
            <person name="Scornet D."/>
            <person name="Allen A.E."/>
            <person name="Amoutzias G."/>
            <person name="Anthouard V."/>
            <person name="Artiguenave F."/>
            <person name="Aury J.M."/>
            <person name="Badger J.H."/>
            <person name="Beszteri B."/>
            <person name="Billiau K."/>
            <person name="Bonnet E."/>
            <person name="Bothwell J.H."/>
            <person name="Bowler C."/>
            <person name="Boyen C."/>
            <person name="Brownlee C."/>
            <person name="Carrano C.J."/>
            <person name="Charrier B."/>
            <person name="Cho G.Y."/>
            <person name="Coelho S.M."/>
            <person name="Collen J."/>
            <person name="Corre E."/>
            <person name="Da Silva C."/>
            <person name="Delage L."/>
            <person name="Delaroque N."/>
            <person name="Dittami S.M."/>
            <person name="Doulbeau S."/>
            <person name="Elias M."/>
            <person name="Farnham G."/>
            <person name="Gachon C.M."/>
            <person name="Gschloessl B."/>
            <person name="Heesch S."/>
            <person name="Jabbari K."/>
            <person name="Jubin C."/>
            <person name="Kawai H."/>
            <person name="Kimura K."/>
            <person name="Kloareg B."/>
            <person name="Kupper F.C."/>
            <person name="Lang D."/>
            <person name="Le Bail A."/>
            <person name="Leblanc C."/>
            <person name="Lerouge P."/>
            <person name="Lohr M."/>
            <person name="Lopez P.J."/>
            <person name="Martens C."/>
            <person name="Maumus F."/>
            <person name="Michel G."/>
            <person name="Miranda-Saavedra D."/>
            <person name="Morales J."/>
            <person name="Moreau H."/>
            <person name="Motomura T."/>
            <person name="Nagasato C."/>
            <person name="Napoli C.A."/>
            <person name="Nelson D.R."/>
            <person name="Nyvall-Collen P."/>
            <person name="Peters A.F."/>
            <person name="Pommier C."/>
            <person name="Potin P."/>
            <person name="Poulain J."/>
            <person name="Quesneville H."/>
            <person name="Read B."/>
            <person name="Rensing S.A."/>
            <person name="Ritter A."/>
            <person name="Rousvoal S."/>
            <person name="Samanta M."/>
            <person name="Samson G."/>
            <person name="Schroeder D.C."/>
            <person name="Segurens B."/>
            <person name="Strittmatter M."/>
            <person name="Tonon T."/>
            <person name="Tregear J.W."/>
            <person name="Valentin K."/>
            <person name="von Dassow P."/>
            <person name="Yamagishi T."/>
            <person name="Van de Peer Y."/>
            <person name="Wincker P."/>
        </authorList>
    </citation>
    <scope>NUCLEOTIDE SEQUENCE [LARGE SCALE GENOMIC DNA]</scope>
    <source>
        <strain evidence="9">Ec32 / CCAP1310/4</strain>
    </source>
</reference>
<dbReference type="Pfam" id="PF00012">
    <property type="entry name" value="HSP70"/>
    <property type="match status" value="1"/>
</dbReference>
<dbReference type="GO" id="GO:0034663">
    <property type="term" value="C:endoplasmic reticulum chaperone complex"/>
    <property type="evidence" value="ECO:0007669"/>
    <property type="project" value="TreeGrafter"/>
</dbReference>
<dbReference type="OrthoDB" id="10262720at2759"/>
<evidence type="ECO:0000256" key="7">
    <source>
        <dbReference type="SAM" id="MobiDB-lite"/>
    </source>
</evidence>
<dbReference type="FunFam" id="3.90.640.10:FF:000004">
    <property type="entry name" value="Heat shock 70 kDa protein 4"/>
    <property type="match status" value="1"/>
</dbReference>